<dbReference type="NCBIfam" id="TIGR01549">
    <property type="entry name" value="HAD-SF-IA-v1"/>
    <property type="match status" value="1"/>
</dbReference>
<dbReference type="SFLD" id="SFLDG01129">
    <property type="entry name" value="C1.5:_HAD__Beta-PGM__Phosphata"/>
    <property type="match status" value="1"/>
</dbReference>
<dbReference type="EMBL" id="CP127173">
    <property type="protein sequence ID" value="WIV60008.1"/>
    <property type="molecule type" value="Genomic_DNA"/>
</dbReference>
<dbReference type="GO" id="GO:0016787">
    <property type="term" value="F:hydrolase activity"/>
    <property type="evidence" value="ECO:0007669"/>
    <property type="project" value="UniProtKB-KW"/>
</dbReference>
<dbReference type="PANTHER" id="PTHR43434">
    <property type="entry name" value="PHOSPHOGLYCOLATE PHOSPHATASE"/>
    <property type="match status" value="1"/>
</dbReference>
<dbReference type="SUPFAM" id="SSF56784">
    <property type="entry name" value="HAD-like"/>
    <property type="match status" value="1"/>
</dbReference>
<reference evidence="1 2" key="1">
    <citation type="submission" date="2023-06" db="EMBL/GenBank/DDBJ databases">
        <authorList>
            <person name="Oyuntsetseg B."/>
            <person name="Kim S.B."/>
        </authorList>
    </citation>
    <scope>NUCLEOTIDE SEQUENCE [LARGE SCALE GENOMIC DNA]</scope>
    <source>
        <strain evidence="1 2">2-2</strain>
    </source>
</reference>
<keyword evidence="1" id="KW-0378">Hydrolase</keyword>
<dbReference type="Proteomes" id="UP001227101">
    <property type="component" value="Chromosome"/>
</dbReference>
<gene>
    <name evidence="1" type="ORF">QP939_16015</name>
</gene>
<keyword evidence="2" id="KW-1185">Reference proteome</keyword>
<accession>A0ABY8XWF3</accession>
<dbReference type="InterPro" id="IPR050155">
    <property type="entry name" value="HAD-like_hydrolase_sf"/>
</dbReference>
<protein>
    <submittedName>
        <fullName evidence="1">HAD-IA family hydrolase</fullName>
    </submittedName>
</protein>
<dbReference type="RefSeq" id="WP_285457571.1">
    <property type="nucleotide sequence ID" value="NZ_CP127173.1"/>
</dbReference>
<organism evidence="1 2">
    <name type="scientific">Amycolatopsis nalaikhensis</name>
    <dbReference type="NCBI Taxonomy" id="715472"/>
    <lineage>
        <taxon>Bacteria</taxon>
        <taxon>Bacillati</taxon>
        <taxon>Actinomycetota</taxon>
        <taxon>Actinomycetes</taxon>
        <taxon>Pseudonocardiales</taxon>
        <taxon>Pseudonocardiaceae</taxon>
        <taxon>Amycolatopsis</taxon>
    </lineage>
</organism>
<dbReference type="InterPro" id="IPR023214">
    <property type="entry name" value="HAD_sf"/>
</dbReference>
<dbReference type="Gene3D" id="3.40.50.1000">
    <property type="entry name" value="HAD superfamily/HAD-like"/>
    <property type="match status" value="1"/>
</dbReference>
<evidence type="ECO:0000313" key="1">
    <source>
        <dbReference type="EMBL" id="WIV60008.1"/>
    </source>
</evidence>
<dbReference type="InterPro" id="IPR006439">
    <property type="entry name" value="HAD-SF_hydro_IA"/>
</dbReference>
<sequence length="222" mass="23460">MPEGKLQEILHSARLILFDFDGPICDVFARLPAAGVARHLERNLADKVGTDDPLRILQEAVKYGDETVHVVEDELIAAEVKAVDLSTATPGGIEAMSAAISRGKSVGILSNNSAVAVARFLEKVGILSRVAPLIGRVYGRPDLMKPNPHTFRAALDAAGEDASGTVFVGDSTTDIEVAHTVGAPVVGYANKPGKVDAFAAAGATVIVEDMRDIRAALTDHWR</sequence>
<name>A0ABY8XWF3_9PSEU</name>
<dbReference type="Pfam" id="PF00702">
    <property type="entry name" value="Hydrolase"/>
    <property type="match status" value="1"/>
</dbReference>
<dbReference type="InterPro" id="IPR036412">
    <property type="entry name" value="HAD-like_sf"/>
</dbReference>
<proteinExistence type="predicted"/>
<dbReference type="PANTHER" id="PTHR43434:SF1">
    <property type="entry name" value="PHOSPHOGLYCOLATE PHOSPHATASE"/>
    <property type="match status" value="1"/>
</dbReference>
<dbReference type="SFLD" id="SFLDS00003">
    <property type="entry name" value="Haloacid_Dehalogenase"/>
    <property type="match status" value="1"/>
</dbReference>
<evidence type="ECO:0000313" key="2">
    <source>
        <dbReference type="Proteomes" id="UP001227101"/>
    </source>
</evidence>